<organism evidence="2 3">
    <name type="scientific">Planomicrobium stackebrandtii</name>
    <dbReference type="NCBI Taxonomy" id="253160"/>
    <lineage>
        <taxon>Bacteria</taxon>
        <taxon>Bacillati</taxon>
        <taxon>Bacillota</taxon>
        <taxon>Bacilli</taxon>
        <taxon>Bacillales</taxon>
        <taxon>Caryophanaceae</taxon>
        <taxon>Planomicrobium</taxon>
    </lineage>
</organism>
<proteinExistence type="predicted"/>
<evidence type="ECO:0000313" key="3">
    <source>
        <dbReference type="Proteomes" id="UP001241988"/>
    </source>
</evidence>
<comment type="caution">
    <text evidence="2">The sequence shown here is derived from an EMBL/GenBank/DDBJ whole genome shotgun (WGS) entry which is preliminary data.</text>
</comment>
<reference evidence="2 3" key="1">
    <citation type="submission" date="2023-07" db="EMBL/GenBank/DDBJ databases">
        <title>Genomic Encyclopedia of Type Strains, Phase IV (KMG-IV): sequencing the most valuable type-strain genomes for metagenomic binning, comparative biology and taxonomic classification.</title>
        <authorList>
            <person name="Goeker M."/>
        </authorList>
    </citation>
    <scope>NUCLEOTIDE SEQUENCE [LARGE SCALE GENOMIC DNA]</scope>
    <source>
        <strain evidence="2 3">DSM 16419</strain>
    </source>
</reference>
<accession>A0ABU0GYV4</accession>
<sequence length="166" mass="19255">MKNDFRLQYPLWMMGFIVVLGMFAYGISSPVTEIVNTDTEQSIMIELEPVAGFIVVGTAVLYVAMLATFIFQLLRHNRKNPTQKVSPFSIRPLEYLEQDEGMTYITRKASQKVYTFMSWSLPLLAVFAMVTPLPRLFIVWGILLVALIQYVIYYVEIRKHFKEEVE</sequence>
<keyword evidence="1" id="KW-0472">Membrane</keyword>
<protein>
    <submittedName>
        <fullName evidence="2">FtsH-binding integral membrane protein</fullName>
    </submittedName>
</protein>
<evidence type="ECO:0000256" key="1">
    <source>
        <dbReference type="SAM" id="Phobius"/>
    </source>
</evidence>
<keyword evidence="1" id="KW-0812">Transmembrane</keyword>
<evidence type="ECO:0000313" key="2">
    <source>
        <dbReference type="EMBL" id="MDQ0430527.1"/>
    </source>
</evidence>
<dbReference type="Proteomes" id="UP001241988">
    <property type="component" value="Unassembled WGS sequence"/>
</dbReference>
<feature type="transmembrane region" description="Helical" evidence="1">
    <location>
        <begin position="51"/>
        <end position="74"/>
    </location>
</feature>
<feature type="transmembrane region" description="Helical" evidence="1">
    <location>
        <begin position="137"/>
        <end position="155"/>
    </location>
</feature>
<name>A0ABU0GYV4_9BACL</name>
<feature type="transmembrane region" description="Helical" evidence="1">
    <location>
        <begin position="12"/>
        <end position="31"/>
    </location>
</feature>
<dbReference type="EMBL" id="JAUSWB010000009">
    <property type="protein sequence ID" value="MDQ0430527.1"/>
    <property type="molecule type" value="Genomic_DNA"/>
</dbReference>
<dbReference type="RefSeq" id="WP_308788462.1">
    <property type="nucleotide sequence ID" value="NZ_JAUSWB010000009.1"/>
</dbReference>
<feature type="transmembrane region" description="Helical" evidence="1">
    <location>
        <begin position="113"/>
        <end position="131"/>
    </location>
</feature>
<keyword evidence="3" id="KW-1185">Reference proteome</keyword>
<keyword evidence="1" id="KW-1133">Transmembrane helix</keyword>
<gene>
    <name evidence="2" type="ORF">QOZ98_003384</name>
</gene>